<dbReference type="FunFam" id="3.30.50.10:FF:000035">
    <property type="entry name" value="Nuclear receptor subfamily 1 group I member 3"/>
    <property type="match status" value="1"/>
</dbReference>
<dbReference type="PROSITE" id="PS51030">
    <property type="entry name" value="NUCLEAR_REC_DBD_2"/>
    <property type="match status" value="1"/>
</dbReference>
<keyword evidence="13" id="KW-0206">Cytoskeleton</keyword>
<dbReference type="PRINTS" id="PR00398">
    <property type="entry name" value="STRDHORMONER"/>
</dbReference>
<dbReference type="PANTHER" id="PTHR24082:SF231">
    <property type="entry name" value="NUCLEAR RECEPTOR SUBFAMILY 1 GROUP I MEMBER 3"/>
    <property type="match status" value="1"/>
</dbReference>
<dbReference type="CDD" id="cd07156">
    <property type="entry name" value="NR_DBD_VDR_like"/>
    <property type="match status" value="1"/>
</dbReference>
<dbReference type="EMBL" id="AEYP01088011">
    <property type="status" value="NOT_ANNOTATED_CDS"/>
    <property type="molecule type" value="Genomic_DNA"/>
</dbReference>
<evidence type="ECO:0000256" key="4">
    <source>
        <dbReference type="ARBA" id="ARBA00022553"/>
    </source>
</evidence>
<comment type="subcellular location">
    <subcellularLocation>
        <location evidence="1">Cytoplasm</location>
        <location evidence="1">Cytoskeleton</location>
    </subcellularLocation>
    <subcellularLocation>
        <location evidence="18">Nucleus</location>
    </subcellularLocation>
</comment>
<evidence type="ECO:0000256" key="18">
    <source>
        <dbReference type="RuleBase" id="RU004334"/>
    </source>
</evidence>
<evidence type="ECO:0000256" key="13">
    <source>
        <dbReference type="ARBA" id="ARBA00023212"/>
    </source>
</evidence>
<dbReference type="GO" id="GO:0008270">
    <property type="term" value="F:zinc ion binding"/>
    <property type="evidence" value="ECO:0007669"/>
    <property type="project" value="UniProtKB-KW"/>
</dbReference>
<dbReference type="AlphaFoldDB" id="M3YSH0"/>
<dbReference type="InterPro" id="IPR050234">
    <property type="entry name" value="Nuclear_hormone_rcpt_NR1"/>
</dbReference>
<dbReference type="GO" id="GO:0000122">
    <property type="term" value="P:negative regulation of transcription by RNA polymerase II"/>
    <property type="evidence" value="ECO:0007669"/>
    <property type="project" value="TreeGrafter"/>
</dbReference>
<evidence type="ECO:0000313" key="22">
    <source>
        <dbReference type="Ensembl" id="ENSMPUP00000014280.1"/>
    </source>
</evidence>
<keyword evidence="4" id="KW-0597">Phosphoprotein</keyword>
<dbReference type="Gene3D" id="3.30.50.10">
    <property type="entry name" value="Erythroid Transcription Factor GATA-1, subunit A"/>
    <property type="match status" value="1"/>
</dbReference>
<dbReference type="InParanoid" id="M3YSH0"/>
<keyword evidence="10" id="KW-0010">Activator</keyword>
<dbReference type="InterPro" id="IPR013088">
    <property type="entry name" value="Znf_NHR/GATA"/>
</dbReference>
<dbReference type="STRING" id="9669.ENSMPUP00000014280"/>
<feature type="compositionally biased region" description="Pro residues" evidence="19">
    <location>
        <begin position="197"/>
        <end position="206"/>
    </location>
</feature>
<evidence type="ECO:0000259" key="20">
    <source>
        <dbReference type="PROSITE" id="PS51030"/>
    </source>
</evidence>
<comment type="similarity">
    <text evidence="2">Belongs to the nuclear hormone receptor family. NR1 subfamily.</text>
</comment>
<evidence type="ECO:0000256" key="19">
    <source>
        <dbReference type="SAM" id="MobiDB-lite"/>
    </source>
</evidence>
<keyword evidence="6 18" id="KW-0863">Zinc-finger</keyword>
<sequence>ANPSHIQGPATAIETSEAMASGEDGPRSCVVCGDRATGYHFHALTCEGCKGFFRRTVNKSTGLTCPFAGRCEVSKAQRRHCPACRLQKCLDVGMKKESTVILSAEALAARRAKQAQRRAQQVPAQLSKEQEELVRTLLGAHSRHVGTMFNQFVQFRVSLCMDFELKEDQKGTRGGCPEGGGSSVPRPKTEDEASPEPQRPQAPRPRSPSKTGLERPLGPPAHLFIHHQRLPVPVPELPLLTHFAEVNTFMVQQVIKFTKDVPLFRSLPMEDQISLLKGAAVEICHIALNTTFCLQTQNFLCGPLCYTLEDGVHAGFQQDFLELLFRFHGTLRRLQLQEPEYVLMAAMALFSPDRPGVTQRAEIDHLQEVVAMTLQSYIKGQPPRPGDRFLYAKLLGLLAELRSINNAYGYQIQHIQGLSAMMPLLQEICS</sequence>
<keyword evidence="3" id="KW-0963">Cytoplasm</keyword>
<proteinExistence type="inferred from homology"/>
<dbReference type="HOGENOM" id="CLU_007368_12_0_1"/>
<dbReference type="InterPro" id="IPR001723">
    <property type="entry name" value="Nuclear_hrmn_rcpt"/>
</dbReference>
<dbReference type="FunFam" id="1.10.565.10:FF:000025">
    <property type="entry name" value="Nuclear receptor subfamily 1 group I member 3"/>
    <property type="match status" value="1"/>
</dbReference>
<evidence type="ECO:0000256" key="2">
    <source>
        <dbReference type="ARBA" id="ARBA00008092"/>
    </source>
</evidence>
<evidence type="ECO:0000256" key="17">
    <source>
        <dbReference type="ARBA" id="ARBA00043125"/>
    </source>
</evidence>
<dbReference type="Pfam" id="PF00104">
    <property type="entry name" value="Hormone_recep"/>
    <property type="match status" value="1"/>
</dbReference>
<comment type="function">
    <text evidence="15">Binds and transactivates the retinoic acid response elements that control expression of the retinoic acid receptor beta 2 and alcohol dehydrogenase 3 genes. Transactivates both the phenobarbital responsive element module of the human CYP2B6 gene and the CYP3A4 xenobiotic response element.</text>
</comment>
<dbReference type="SUPFAM" id="SSF48508">
    <property type="entry name" value="Nuclear receptor ligand-binding domain"/>
    <property type="match status" value="1"/>
</dbReference>
<evidence type="ECO:0000256" key="5">
    <source>
        <dbReference type="ARBA" id="ARBA00022723"/>
    </source>
</evidence>
<dbReference type="SUPFAM" id="SSF57716">
    <property type="entry name" value="Glucocorticoid receptor-like (DNA-binding domain)"/>
    <property type="match status" value="1"/>
</dbReference>
<keyword evidence="8 18" id="KW-0805">Transcription regulation</keyword>
<dbReference type="InterPro" id="IPR000536">
    <property type="entry name" value="Nucl_hrmn_rcpt_lig-bd"/>
</dbReference>
<evidence type="ECO:0000256" key="9">
    <source>
        <dbReference type="ARBA" id="ARBA00023125"/>
    </source>
</evidence>
<dbReference type="PRINTS" id="PR00047">
    <property type="entry name" value="STROIDFINGER"/>
</dbReference>
<evidence type="ECO:0000256" key="12">
    <source>
        <dbReference type="ARBA" id="ARBA00023170"/>
    </source>
</evidence>
<keyword evidence="14 18" id="KW-0539">Nucleus</keyword>
<dbReference type="PROSITE" id="PS51843">
    <property type="entry name" value="NR_LBD"/>
    <property type="match status" value="1"/>
</dbReference>
<reference evidence="22" key="1">
    <citation type="submission" date="2024-06" db="UniProtKB">
        <authorList>
            <consortium name="Ensembl"/>
        </authorList>
    </citation>
    <scope>IDENTIFICATION</scope>
</reference>
<dbReference type="Ensembl" id="ENSMPUT00000014508.1">
    <property type="protein sequence ID" value="ENSMPUP00000014280.1"/>
    <property type="gene ID" value="ENSMPUG00000014388.1"/>
</dbReference>
<dbReference type="GO" id="GO:0005856">
    <property type="term" value="C:cytoskeleton"/>
    <property type="evidence" value="ECO:0007669"/>
    <property type="project" value="UniProtKB-SubCell"/>
</dbReference>
<protein>
    <recommendedName>
        <fullName evidence="16">Nuclear receptor subfamily 1 group I member 3</fullName>
    </recommendedName>
    <alternativeName>
        <fullName evidence="17">Constitutive androstane receptor</fullName>
    </alternativeName>
</protein>
<name>M3YSH0_MUSPF</name>
<evidence type="ECO:0000256" key="7">
    <source>
        <dbReference type="ARBA" id="ARBA00022833"/>
    </source>
</evidence>
<dbReference type="OMA" id="VHAGFQE"/>
<feature type="domain" description="NR LBD" evidence="21">
    <location>
        <begin position="129"/>
        <end position="430"/>
    </location>
</feature>
<evidence type="ECO:0000259" key="21">
    <source>
        <dbReference type="PROSITE" id="PS51843"/>
    </source>
</evidence>
<gene>
    <name evidence="22" type="primary">NR1I3</name>
</gene>
<dbReference type="SMART" id="SM00399">
    <property type="entry name" value="ZnF_C4"/>
    <property type="match status" value="1"/>
</dbReference>
<evidence type="ECO:0000256" key="11">
    <source>
        <dbReference type="ARBA" id="ARBA00023163"/>
    </source>
</evidence>
<evidence type="ECO:0000256" key="8">
    <source>
        <dbReference type="ARBA" id="ARBA00023015"/>
    </source>
</evidence>
<accession>M3YSH0</accession>
<dbReference type="GO" id="GO:0001228">
    <property type="term" value="F:DNA-binding transcription activator activity, RNA polymerase II-specific"/>
    <property type="evidence" value="ECO:0007669"/>
    <property type="project" value="Ensembl"/>
</dbReference>
<evidence type="ECO:0000256" key="6">
    <source>
        <dbReference type="ARBA" id="ARBA00022771"/>
    </source>
</evidence>
<dbReference type="GO" id="GO:0000978">
    <property type="term" value="F:RNA polymerase II cis-regulatory region sequence-specific DNA binding"/>
    <property type="evidence" value="ECO:0007669"/>
    <property type="project" value="TreeGrafter"/>
</dbReference>
<dbReference type="PROSITE" id="PS00031">
    <property type="entry name" value="NUCLEAR_REC_DBD_1"/>
    <property type="match status" value="1"/>
</dbReference>
<feature type="compositionally biased region" description="Gly residues" evidence="19">
    <location>
        <begin position="172"/>
        <end position="182"/>
    </location>
</feature>
<dbReference type="PANTHER" id="PTHR24082">
    <property type="entry name" value="NUCLEAR HORMONE RECEPTOR"/>
    <property type="match status" value="1"/>
</dbReference>
<dbReference type="GO" id="GO:0004879">
    <property type="term" value="F:nuclear receptor activity"/>
    <property type="evidence" value="ECO:0007669"/>
    <property type="project" value="Ensembl"/>
</dbReference>
<evidence type="ECO:0000256" key="1">
    <source>
        <dbReference type="ARBA" id="ARBA00004245"/>
    </source>
</evidence>
<feature type="region of interest" description="Disordered" evidence="19">
    <location>
        <begin position="169"/>
        <end position="218"/>
    </location>
</feature>
<dbReference type="Pfam" id="PF00105">
    <property type="entry name" value="zf-C4"/>
    <property type="match status" value="1"/>
</dbReference>
<keyword evidence="9 18" id="KW-0238">DNA-binding</keyword>
<dbReference type="eggNOG" id="KOG3575">
    <property type="taxonomic scope" value="Eukaryota"/>
</dbReference>
<keyword evidence="7 18" id="KW-0862">Zinc</keyword>
<organism evidence="22">
    <name type="scientific">Mustela putorius furo</name>
    <name type="common">European domestic ferret</name>
    <name type="synonym">Mustela furo</name>
    <dbReference type="NCBI Taxonomy" id="9669"/>
    <lineage>
        <taxon>Eukaryota</taxon>
        <taxon>Metazoa</taxon>
        <taxon>Chordata</taxon>
        <taxon>Craniata</taxon>
        <taxon>Vertebrata</taxon>
        <taxon>Euteleostomi</taxon>
        <taxon>Mammalia</taxon>
        <taxon>Eutheria</taxon>
        <taxon>Laurasiatheria</taxon>
        <taxon>Carnivora</taxon>
        <taxon>Caniformia</taxon>
        <taxon>Musteloidea</taxon>
        <taxon>Mustelidae</taxon>
        <taxon>Mustelinae</taxon>
        <taxon>Mustela</taxon>
    </lineage>
</organism>
<dbReference type="Gene3D" id="1.10.565.10">
    <property type="entry name" value="Retinoid X Receptor"/>
    <property type="match status" value="1"/>
</dbReference>
<evidence type="ECO:0000256" key="15">
    <source>
        <dbReference type="ARBA" id="ARBA00037362"/>
    </source>
</evidence>
<evidence type="ECO:0000256" key="10">
    <source>
        <dbReference type="ARBA" id="ARBA00023159"/>
    </source>
</evidence>
<keyword evidence="12 18" id="KW-0675">Receptor</keyword>
<keyword evidence="5 18" id="KW-0479">Metal-binding</keyword>
<dbReference type="GO" id="GO:0005654">
    <property type="term" value="C:nucleoplasm"/>
    <property type="evidence" value="ECO:0007669"/>
    <property type="project" value="Ensembl"/>
</dbReference>
<dbReference type="InterPro" id="IPR035500">
    <property type="entry name" value="NHR-like_dom_sf"/>
</dbReference>
<dbReference type="GO" id="GO:0005829">
    <property type="term" value="C:cytosol"/>
    <property type="evidence" value="ECO:0007669"/>
    <property type="project" value="Ensembl"/>
</dbReference>
<evidence type="ECO:0000256" key="16">
    <source>
        <dbReference type="ARBA" id="ARBA00040912"/>
    </source>
</evidence>
<feature type="domain" description="Nuclear receptor" evidence="20">
    <location>
        <begin position="26"/>
        <end position="101"/>
    </location>
</feature>
<keyword evidence="11 18" id="KW-0804">Transcription</keyword>
<evidence type="ECO:0000256" key="14">
    <source>
        <dbReference type="ARBA" id="ARBA00023242"/>
    </source>
</evidence>
<dbReference type="GeneTree" id="ENSGT00940000160641"/>
<evidence type="ECO:0000256" key="3">
    <source>
        <dbReference type="ARBA" id="ARBA00022490"/>
    </source>
</evidence>
<dbReference type="SMART" id="SM00430">
    <property type="entry name" value="HOLI"/>
    <property type="match status" value="1"/>
</dbReference>
<dbReference type="GO" id="GO:0030154">
    <property type="term" value="P:cell differentiation"/>
    <property type="evidence" value="ECO:0007669"/>
    <property type="project" value="TreeGrafter"/>
</dbReference>
<dbReference type="InterPro" id="IPR001628">
    <property type="entry name" value="Znf_hrmn_rcpt"/>
</dbReference>